<keyword evidence="2" id="KW-0067">ATP-binding</keyword>
<reference evidence="5" key="1">
    <citation type="submission" date="2017-02" db="EMBL/GenBank/DDBJ databases">
        <authorList>
            <person name="Tafer H."/>
            <person name="Lopandic K."/>
        </authorList>
    </citation>
    <scope>NUCLEOTIDE SEQUENCE [LARGE SCALE GENOMIC DNA]</scope>
    <source>
        <strain evidence="5">CBS 366.77</strain>
    </source>
</reference>
<evidence type="ECO:0000313" key="5">
    <source>
        <dbReference type="Proteomes" id="UP000266188"/>
    </source>
</evidence>
<protein>
    <recommendedName>
        <fullName evidence="3">Clp ATPase C-terminal domain-containing protein</fullName>
    </recommendedName>
</protein>
<dbReference type="GO" id="GO:0016887">
    <property type="term" value="F:ATP hydrolysis activity"/>
    <property type="evidence" value="ECO:0007669"/>
    <property type="project" value="TreeGrafter"/>
</dbReference>
<dbReference type="AlphaFoldDB" id="A0A3A2Z6W5"/>
<evidence type="ECO:0000256" key="2">
    <source>
        <dbReference type="ARBA" id="ARBA00022840"/>
    </source>
</evidence>
<evidence type="ECO:0000259" key="3">
    <source>
        <dbReference type="SMART" id="SM01086"/>
    </source>
</evidence>
<dbReference type="GO" id="GO:0034605">
    <property type="term" value="P:cellular response to heat"/>
    <property type="evidence" value="ECO:0007669"/>
    <property type="project" value="TreeGrafter"/>
</dbReference>
<dbReference type="OrthoDB" id="47330at2759"/>
<dbReference type="Gene3D" id="1.10.8.60">
    <property type="match status" value="1"/>
</dbReference>
<keyword evidence="5" id="KW-1185">Reference proteome</keyword>
<gene>
    <name evidence="4" type="ORF">PHISCL_10606</name>
</gene>
<dbReference type="GO" id="GO:0005524">
    <property type="term" value="F:ATP binding"/>
    <property type="evidence" value="ECO:0007669"/>
    <property type="project" value="UniProtKB-KW"/>
</dbReference>
<evidence type="ECO:0000256" key="1">
    <source>
        <dbReference type="ARBA" id="ARBA00022741"/>
    </source>
</evidence>
<dbReference type="Pfam" id="PF10431">
    <property type="entry name" value="ClpB_D2-small"/>
    <property type="match status" value="1"/>
</dbReference>
<organism evidence="4 5">
    <name type="scientific">Aspergillus sclerotialis</name>
    <dbReference type="NCBI Taxonomy" id="2070753"/>
    <lineage>
        <taxon>Eukaryota</taxon>
        <taxon>Fungi</taxon>
        <taxon>Dikarya</taxon>
        <taxon>Ascomycota</taxon>
        <taxon>Pezizomycotina</taxon>
        <taxon>Eurotiomycetes</taxon>
        <taxon>Eurotiomycetidae</taxon>
        <taxon>Eurotiales</taxon>
        <taxon>Aspergillaceae</taxon>
        <taxon>Aspergillus</taxon>
        <taxon>Aspergillus subgen. Polypaecilum</taxon>
    </lineage>
</organism>
<dbReference type="InterPro" id="IPR050130">
    <property type="entry name" value="ClpA_ClpB"/>
</dbReference>
<proteinExistence type="predicted"/>
<dbReference type="GO" id="GO:0043335">
    <property type="term" value="P:protein unfolding"/>
    <property type="evidence" value="ECO:0007669"/>
    <property type="project" value="TreeGrafter"/>
</dbReference>
<dbReference type="GO" id="GO:0005759">
    <property type="term" value="C:mitochondrial matrix"/>
    <property type="evidence" value="ECO:0007669"/>
    <property type="project" value="TreeGrafter"/>
</dbReference>
<dbReference type="GO" id="GO:0042026">
    <property type="term" value="P:protein refolding"/>
    <property type="evidence" value="ECO:0007669"/>
    <property type="project" value="TreeGrafter"/>
</dbReference>
<comment type="caution">
    <text evidence="4">The sequence shown here is derived from an EMBL/GenBank/DDBJ whole genome shotgun (WGS) entry which is preliminary data.</text>
</comment>
<dbReference type="PANTHER" id="PTHR11638">
    <property type="entry name" value="ATP-DEPENDENT CLP PROTEASE"/>
    <property type="match status" value="1"/>
</dbReference>
<dbReference type="PANTHER" id="PTHR11638:SF176">
    <property type="entry name" value="HEAT SHOCK PROTEIN 78, MITOCHONDRIAL"/>
    <property type="match status" value="1"/>
</dbReference>
<evidence type="ECO:0000313" key="4">
    <source>
        <dbReference type="EMBL" id="RJE17057.1"/>
    </source>
</evidence>
<dbReference type="Proteomes" id="UP000266188">
    <property type="component" value="Unassembled WGS sequence"/>
</dbReference>
<dbReference type="STRING" id="2070753.A0A3A2Z6W5"/>
<feature type="domain" description="Clp ATPase C-terminal" evidence="3">
    <location>
        <begin position="1"/>
        <end position="65"/>
    </location>
</feature>
<keyword evidence="1" id="KW-0547">Nucleotide-binding</keyword>
<name>A0A3A2Z6W5_9EURO</name>
<sequence length="73" mass="8336">MSLDVSSEVKDWLCEKGYDPRYGARPLNRLIQHEIGRRLADRIIRGELKTGDTAKVILGKDRENLDLEIQAKA</sequence>
<dbReference type="EMBL" id="MVGC01001744">
    <property type="protein sequence ID" value="RJE17057.1"/>
    <property type="molecule type" value="Genomic_DNA"/>
</dbReference>
<dbReference type="SMART" id="SM01086">
    <property type="entry name" value="ClpB_D2-small"/>
    <property type="match status" value="1"/>
</dbReference>
<dbReference type="InterPro" id="IPR019489">
    <property type="entry name" value="Clp_ATPase_C"/>
</dbReference>
<accession>A0A3A2Z6W5</accession>